<evidence type="ECO:0000256" key="3">
    <source>
        <dbReference type="ARBA" id="ARBA00022475"/>
    </source>
</evidence>
<dbReference type="InterPro" id="IPR003689">
    <property type="entry name" value="ZIP"/>
</dbReference>
<feature type="transmembrane region" description="Helical" evidence="8">
    <location>
        <begin position="198"/>
        <end position="219"/>
    </location>
</feature>
<comment type="similarity">
    <text evidence="2">Belongs to the ZIP transporter (TC 2.A.5) family.</text>
</comment>
<evidence type="ECO:0000256" key="5">
    <source>
        <dbReference type="ARBA" id="ARBA00022833"/>
    </source>
</evidence>
<keyword evidence="7 8" id="KW-0472">Membrane</keyword>
<evidence type="ECO:0000313" key="9">
    <source>
        <dbReference type="EMBL" id="QJD29286.1"/>
    </source>
</evidence>
<organism evidence="9 10">
    <name type="scientific">Methylococcus geothermalis</name>
    <dbReference type="NCBI Taxonomy" id="2681310"/>
    <lineage>
        <taxon>Bacteria</taxon>
        <taxon>Pseudomonadati</taxon>
        <taxon>Pseudomonadota</taxon>
        <taxon>Gammaproteobacteria</taxon>
        <taxon>Methylococcales</taxon>
        <taxon>Methylococcaceae</taxon>
        <taxon>Methylococcus</taxon>
    </lineage>
</organism>
<keyword evidence="6 8" id="KW-1133">Transmembrane helix</keyword>
<keyword evidence="10" id="KW-1185">Reference proteome</keyword>
<evidence type="ECO:0000256" key="6">
    <source>
        <dbReference type="ARBA" id="ARBA00022989"/>
    </source>
</evidence>
<dbReference type="EMBL" id="CP046565">
    <property type="protein sequence ID" value="QJD29286.1"/>
    <property type="molecule type" value="Genomic_DNA"/>
</dbReference>
<keyword evidence="3" id="KW-1003">Cell membrane</keyword>
<comment type="subcellular location">
    <subcellularLocation>
        <location evidence="1">Cell membrane</location>
        <topology evidence="1">Multi-pass membrane protein</topology>
    </subcellularLocation>
</comment>
<dbReference type="KEGG" id="metu:GNH96_04440"/>
<dbReference type="GO" id="GO:0005385">
    <property type="term" value="F:zinc ion transmembrane transporter activity"/>
    <property type="evidence" value="ECO:0007669"/>
    <property type="project" value="TreeGrafter"/>
</dbReference>
<evidence type="ECO:0000256" key="2">
    <source>
        <dbReference type="ARBA" id="ARBA00006939"/>
    </source>
</evidence>
<protein>
    <submittedName>
        <fullName evidence="9">ZIP family metal transporter</fullName>
    </submittedName>
</protein>
<dbReference type="AlphaFoldDB" id="A0A858Q6C0"/>
<name>A0A858Q6C0_9GAMM</name>
<dbReference type="PANTHER" id="PTHR11040">
    <property type="entry name" value="ZINC/IRON TRANSPORTER"/>
    <property type="match status" value="1"/>
</dbReference>
<feature type="transmembrane region" description="Helical" evidence="8">
    <location>
        <begin position="254"/>
        <end position="276"/>
    </location>
</feature>
<accession>A0A858Q6C0</accession>
<dbReference type="Proteomes" id="UP000503004">
    <property type="component" value="Chromosome"/>
</dbReference>
<feature type="transmembrane region" description="Helical" evidence="8">
    <location>
        <begin position="159"/>
        <end position="177"/>
    </location>
</feature>
<feature type="transmembrane region" description="Helical" evidence="8">
    <location>
        <begin position="82"/>
        <end position="101"/>
    </location>
</feature>
<evidence type="ECO:0000256" key="8">
    <source>
        <dbReference type="SAM" id="Phobius"/>
    </source>
</evidence>
<evidence type="ECO:0000313" key="10">
    <source>
        <dbReference type="Proteomes" id="UP000503004"/>
    </source>
</evidence>
<dbReference type="RefSeq" id="WP_169602578.1">
    <property type="nucleotide sequence ID" value="NZ_CP046565.1"/>
</dbReference>
<evidence type="ECO:0000256" key="4">
    <source>
        <dbReference type="ARBA" id="ARBA00022692"/>
    </source>
</evidence>
<keyword evidence="4 8" id="KW-0812">Transmembrane</keyword>
<evidence type="ECO:0000256" key="7">
    <source>
        <dbReference type="ARBA" id="ARBA00023136"/>
    </source>
</evidence>
<feature type="transmembrane region" description="Helical" evidence="8">
    <location>
        <begin position="48"/>
        <end position="70"/>
    </location>
</feature>
<gene>
    <name evidence="9" type="ORF">GNH96_04440</name>
</gene>
<feature type="transmembrane region" description="Helical" evidence="8">
    <location>
        <begin position="225"/>
        <end position="242"/>
    </location>
</feature>
<dbReference type="PANTHER" id="PTHR11040:SF211">
    <property type="entry name" value="ZINC TRANSPORTER ZIP11"/>
    <property type="match status" value="1"/>
</dbReference>
<keyword evidence="5" id="KW-0862">Zinc</keyword>
<reference evidence="10" key="1">
    <citation type="submission" date="2019-12" db="EMBL/GenBank/DDBJ databases">
        <authorList>
            <person name="Awala S.I."/>
            <person name="Rhee S.K."/>
        </authorList>
    </citation>
    <scope>NUCLEOTIDE SEQUENCE [LARGE SCALE GENOMIC DNA]</scope>
    <source>
        <strain evidence="10">IM1</strain>
    </source>
</reference>
<evidence type="ECO:0000256" key="1">
    <source>
        <dbReference type="ARBA" id="ARBA00004651"/>
    </source>
</evidence>
<sequence length="277" mass="28503">MTSGGIAGFPPFADWGPIGQSFGAGLVSWSGTALGASLVFFTARVHQGFLDVVLGFAGGVMLAASFWSLLHPAIELSADYGPWRWLPASVGILVGIVFLHITDQLLPRLQLAAPAKDAKGLPSHWRRTTLLILAITLHNIPEGLALGVVFGAIGDGASPVGLVAAVGLMAGIAFHNLPEGMAVALPLRREGLSPLRSFLYAQLSAAVEPLAAVVGAAAALMAKAVLPYAMGFAASAMLYVVVREVIPETQGSGHPVAATMGIMLGFTLMMALSVSLG</sequence>
<dbReference type="Pfam" id="PF02535">
    <property type="entry name" value="Zip"/>
    <property type="match status" value="1"/>
</dbReference>
<feature type="transmembrane region" description="Helical" evidence="8">
    <location>
        <begin position="130"/>
        <end position="153"/>
    </location>
</feature>
<proteinExistence type="inferred from homology"/>
<dbReference type="GO" id="GO:0005886">
    <property type="term" value="C:plasma membrane"/>
    <property type="evidence" value="ECO:0007669"/>
    <property type="project" value="UniProtKB-SubCell"/>
</dbReference>
<feature type="transmembrane region" description="Helical" evidence="8">
    <location>
        <begin position="20"/>
        <end position="41"/>
    </location>
</feature>